<dbReference type="InterPro" id="IPR005545">
    <property type="entry name" value="YCII"/>
</dbReference>
<organism evidence="3 4">
    <name type="scientific">Paractinoplanes hotanensis</name>
    <dbReference type="NCBI Taxonomy" id="2906497"/>
    <lineage>
        <taxon>Bacteria</taxon>
        <taxon>Bacillati</taxon>
        <taxon>Actinomycetota</taxon>
        <taxon>Actinomycetes</taxon>
        <taxon>Micromonosporales</taxon>
        <taxon>Micromonosporaceae</taxon>
        <taxon>Paractinoplanes</taxon>
    </lineage>
</organism>
<comment type="caution">
    <text evidence="3">The sequence shown here is derived from an EMBL/GenBank/DDBJ whole genome shotgun (WGS) entry which is preliminary data.</text>
</comment>
<gene>
    <name evidence="3" type="ORF">LXN57_39990</name>
</gene>
<accession>A0ABT0YEQ3</accession>
<dbReference type="EMBL" id="JAMQOL010000065">
    <property type="protein sequence ID" value="MCM4083749.1"/>
    <property type="molecule type" value="Genomic_DNA"/>
</dbReference>
<keyword evidence="4" id="KW-1185">Reference proteome</keyword>
<protein>
    <submittedName>
        <fullName evidence="3">YciI family protein</fullName>
    </submittedName>
</protein>
<feature type="domain" description="YCII-related" evidence="2">
    <location>
        <begin position="24"/>
        <end position="112"/>
    </location>
</feature>
<evidence type="ECO:0000313" key="3">
    <source>
        <dbReference type="EMBL" id="MCM4083749.1"/>
    </source>
</evidence>
<dbReference type="InterPro" id="IPR011008">
    <property type="entry name" value="Dimeric_a/b-barrel"/>
</dbReference>
<dbReference type="Proteomes" id="UP001523216">
    <property type="component" value="Unassembled WGS sequence"/>
</dbReference>
<dbReference type="SUPFAM" id="SSF54909">
    <property type="entry name" value="Dimeric alpha+beta barrel"/>
    <property type="match status" value="1"/>
</dbReference>
<name>A0ABT0YEQ3_9ACTN</name>
<dbReference type="RefSeq" id="WP_251803494.1">
    <property type="nucleotide sequence ID" value="NZ_JAMQOL010000065.1"/>
</dbReference>
<evidence type="ECO:0000259" key="2">
    <source>
        <dbReference type="Pfam" id="PF03795"/>
    </source>
</evidence>
<proteinExistence type="inferred from homology"/>
<dbReference type="Pfam" id="PF03795">
    <property type="entry name" value="YCII"/>
    <property type="match status" value="1"/>
</dbReference>
<evidence type="ECO:0000256" key="1">
    <source>
        <dbReference type="ARBA" id="ARBA00007689"/>
    </source>
</evidence>
<sequence>MKYNVMMFGDGGEMAATADPAWVRDMMTFMGDFNAELAESGELVEARGLAFPSTAKTVSYEDGQVAVTDGPYAETKESLAGFWVLEVPGEERAVELAGRVAFWARKVELREVPDGPPDHAEN</sequence>
<dbReference type="PANTHER" id="PTHR35174:SF3">
    <property type="entry name" value="BLL7171 PROTEIN"/>
    <property type="match status" value="1"/>
</dbReference>
<evidence type="ECO:0000313" key="4">
    <source>
        <dbReference type="Proteomes" id="UP001523216"/>
    </source>
</evidence>
<comment type="similarity">
    <text evidence="1">Belongs to the YciI family.</text>
</comment>
<dbReference type="Gene3D" id="3.30.70.1060">
    <property type="entry name" value="Dimeric alpha+beta barrel"/>
    <property type="match status" value="1"/>
</dbReference>
<reference evidence="3 4" key="1">
    <citation type="submission" date="2022-06" db="EMBL/GenBank/DDBJ databases">
        <title>Actinoplanes abujensis sp. nov., isolated from Nigerian arid soil.</title>
        <authorList>
            <person name="Ding P."/>
        </authorList>
    </citation>
    <scope>NUCLEOTIDE SEQUENCE [LARGE SCALE GENOMIC DNA]</scope>
    <source>
        <strain evidence="4">TRM88002</strain>
    </source>
</reference>
<dbReference type="PANTHER" id="PTHR35174">
    <property type="entry name" value="BLL7171 PROTEIN-RELATED"/>
    <property type="match status" value="1"/>
</dbReference>